<dbReference type="RefSeq" id="WP_144973647.1">
    <property type="nucleotide sequence ID" value="NZ_CP036289.1"/>
</dbReference>
<feature type="transmembrane region" description="Helical" evidence="2">
    <location>
        <begin position="337"/>
        <end position="359"/>
    </location>
</feature>
<dbReference type="SUPFAM" id="SSF103473">
    <property type="entry name" value="MFS general substrate transporter"/>
    <property type="match status" value="1"/>
</dbReference>
<evidence type="ECO:0000313" key="4">
    <source>
        <dbReference type="Proteomes" id="UP000318626"/>
    </source>
</evidence>
<sequence length="457" mass="49674">MTIPTRLKTAVTNPHSPENREAAPSRWSVIATAAAAGFLTYFAMYAFRKPFTAATYAGEGLWGSGIELKTSFVIAQIIGYALSKYLGIDFCTRIPDRFRTLALLALIGLAELALVLFAVLPTPGKVFAIFLNGLPLGLVWGLVVRYLEGRRSSDLLLACLCCSFIVSSGVVKDVGRAWIGVGVDPYWMPAVTGLCFLPMFLLALGMLMCLPAPDEADVQSRSKRGEMSASDRWSFVRTQWNTLWPLLLFYMGLTAYRDFRDNYSVEILNKLGYAEAPAIFSRMELPVALLVTLALGALILVQNHRHGLMAIYSSMILGMAIIFASTSMIYAGMISGLTWMILVGLGSYLAYVPFNAVLFERLVALRGAGSAVFGIYLADALGYTGSIGVQLYKDLGADSLDRLTYFQHFSFALSACGICCLVISGLAILIGQRKRVLSQNNSSQPSACPQAAEVISQ</sequence>
<proteinExistence type="predicted"/>
<evidence type="ECO:0000256" key="1">
    <source>
        <dbReference type="SAM" id="MobiDB-lite"/>
    </source>
</evidence>
<feature type="transmembrane region" description="Helical" evidence="2">
    <location>
        <begin position="191"/>
        <end position="213"/>
    </location>
</feature>
<accession>A0A518C9Q9</accession>
<evidence type="ECO:0008006" key="5">
    <source>
        <dbReference type="Google" id="ProtNLM"/>
    </source>
</evidence>
<dbReference type="OrthoDB" id="182994at2"/>
<feature type="transmembrane region" description="Helical" evidence="2">
    <location>
        <begin position="279"/>
        <end position="301"/>
    </location>
</feature>
<feature type="transmembrane region" description="Helical" evidence="2">
    <location>
        <begin position="242"/>
        <end position="259"/>
    </location>
</feature>
<dbReference type="InterPro" id="IPR036259">
    <property type="entry name" value="MFS_trans_sf"/>
</dbReference>
<reference evidence="4" key="1">
    <citation type="submission" date="2019-02" db="EMBL/GenBank/DDBJ databases">
        <title>Deep-cultivation of Planctomycetes and their phenomic and genomic characterization uncovers novel biology.</title>
        <authorList>
            <person name="Wiegand S."/>
            <person name="Jogler M."/>
            <person name="Boedeker C."/>
            <person name="Pinto D."/>
            <person name="Vollmers J."/>
            <person name="Rivas-Marin E."/>
            <person name="Kohn T."/>
            <person name="Peeters S.H."/>
            <person name="Heuer A."/>
            <person name="Rast P."/>
            <person name="Oberbeckmann S."/>
            <person name="Bunk B."/>
            <person name="Jeske O."/>
            <person name="Meyerdierks A."/>
            <person name="Storesund J.E."/>
            <person name="Kallscheuer N."/>
            <person name="Luecker S."/>
            <person name="Lage O.M."/>
            <person name="Pohl T."/>
            <person name="Merkel B.J."/>
            <person name="Hornburger P."/>
            <person name="Mueller R.-W."/>
            <person name="Bruemmer F."/>
            <person name="Labrenz M."/>
            <person name="Spormann A.M."/>
            <person name="Op den Camp H."/>
            <person name="Overmann J."/>
            <person name="Amann R."/>
            <person name="Jetten M.S.M."/>
            <person name="Mascher T."/>
            <person name="Medema M.H."/>
            <person name="Devos D.P."/>
            <person name="Kaster A.-K."/>
            <person name="Ovreas L."/>
            <person name="Rohde M."/>
            <person name="Galperin M.Y."/>
            <person name="Jogler C."/>
        </authorList>
    </citation>
    <scope>NUCLEOTIDE SEQUENCE [LARGE SCALE GENOMIC DNA]</scope>
    <source>
        <strain evidence="4">Pan97</strain>
    </source>
</reference>
<organism evidence="3 4">
    <name type="scientific">Bremerella volcania</name>
    <dbReference type="NCBI Taxonomy" id="2527984"/>
    <lineage>
        <taxon>Bacteria</taxon>
        <taxon>Pseudomonadati</taxon>
        <taxon>Planctomycetota</taxon>
        <taxon>Planctomycetia</taxon>
        <taxon>Pirellulales</taxon>
        <taxon>Pirellulaceae</taxon>
        <taxon>Bremerella</taxon>
    </lineage>
</organism>
<keyword evidence="4" id="KW-1185">Reference proteome</keyword>
<keyword evidence="2" id="KW-1133">Transmembrane helix</keyword>
<gene>
    <name evidence="3" type="ORF">Pan97_29680</name>
</gene>
<protein>
    <recommendedName>
        <fullName evidence="5">Major Facilitator Superfamily protein</fullName>
    </recommendedName>
</protein>
<dbReference type="Proteomes" id="UP000318626">
    <property type="component" value="Chromosome"/>
</dbReference>
<feature type="transmembrane region" description="Helical" evidence="2">
    <location>
        <begin position="371"/>
        <end position="389"/>
    </location>
</feature>
<feature type="transmembrane region" description="Helical" evidence="2">
    <location>
        <begin position="101"/>
        <end position="120"/>
    </location>
</feature>
<dbReference type="InterPro" id="IPR043745">
    <property type="entry name" value="DUF5690"/>
</dbReference>
<dbReference type="KEGG" id="bvo:Pan97_29680"/>
<feature type="transmembrane region" description="Helical" evidence="2">
    <location>
        <begin position="409"/>
        <end position="430"/>
    </location>
</feature>
<name>A0A518C9Q9_9BACT</name>
<dbReference type="EMBL" id="CP036289">
    <property type="protein sequence ID" value="QDU75924.1"/>
    <property type="molecule type" value="Genomic_DNA"/>
</dbReference>
<keyword evidence="2" id="KW-0812">Transmembrane</keyword>
<feature type="transmembrane region" description="Helical" evidence="2">
    <location>
        <begin position="154"/>
        <end position="171"/>
    </location>
</feature>
<feature type="transmembrane region" description="Helical" evidence="2">
    <location>
        <begin position="27"/>
        <end position="47"/>
    </location>
</feature>
<keyword evidence="2" id="KW-0472">Membrane</keyword>
<feature type="region of interest" description="Disordered" evidence="1">
    <location>
        <begin position="1"/>
        <end position="21"/>
    </location>
</feature>
<evidence type="ECO:0000313" key="3">
    <source>
        <dbReference type="EMBL" id="QDU75924.1"/>
    </source>
</evidence>
<feature type="transmembrane region" description="Helical" evidence="2">
    <location>
        <begin position="126"/>
        <end position="147"/>
    </location>
</feature>
<evidence type="ECO:0000256" key="2">
    <source>
        <dbReference type="SAM" id="Phobius"/>
    </source>
</evidence>
<dbReference type="AlphaFoldDB" id="A0A518C9Q9"/>
<dbReference type="Pfam" id="PF18943">
    <property type="entry name" value="DUF5690"/>
    <property type="match status" value="1"/>
</dbReference>
<feature type="transmembrane region" description="Helical" evidence="2">
    <location>
        <begin position="308"/>
        <end position="331"/>
    </location>
</feature>